<evidence type="ECO:0000256" key="1">
    <source>
        <dbReference type="SAM" id="Phobius"/>
    </source>
</evidence>
<evidence type="ECO:0000313" key="3">
    <source>
        <dbReference type="Proteomes" id="UP000245910"/>
    </source>
</evidence>
<accession>A0A2L2TKW5</accession>
<reference evidence="3" key="1">
    <citation type="submission" date="2014-10" db="EMBL/GenBank/DDBJ databases">
        <authorList>
            <person name="King R."/>
        </authorList>
    </citation>
    <scope>NUCLEOTIDE SEQUENCE [LARGE SCALE GENOMIC DNA]</scope>
    <source>
        <strain evidence="3">A3/5</strain>
    </source>
</reference>
<dbReference type="AlphaFoldDB" id="A0A2L2TKW5"/>
<name>A0A2L2TKW5_9HYPO</name>
<dbReference type="PANTHER" id="PTHR35394:SF5">
    <property type="entry name" value="DUF3176 DOMAIN-CONTAINING PROTEIN"/>
    <property type="match status" value="1"/>
</dbReference>
<feature type="transmembrane region" description="Helical" evidence="1">
    <location>
        <begin position="222"/>
        <end position="246"/>
    </location>
</feature>
<dbReference type="STRING" id="56646.A0A2L2TKW5"/>
<dbReference type="PANTHER" id="PTHR35394">
    <property type="entry name" value="DUF3176 DOMAIN-CONTAINING PROTEIN"/>
    <property type="match status" value="1"/>
</dbReference>
<evidence type="ECO:0000313" key="2">
    <source>
        <dbReference type="EMBL" id="CEI70739.1"/>
    </source>
</evidence>
<protein>
    <submittedName>
        <fullName evidence="2">Uncharacterized protein</fullName>
    </submittedName>
</protein>
<dbReference type="EMBL" id="LN649231">
    <property type="protein sequence ID" value="CEI70739.1"/>
    <property type="molecule type" value="Genomic_DNA"/>
</dbReference>
<keyword evidence="1" id="KW-0472">Membrane</keyword>
<dbReference type="OrthoDB" id="5376804at2759"/>
<sequence>MPHNGPPEVCNVTTPGNIKLTTHHSPTTLQTIFRSNATRITSGDLTKSLGDLVRIAVYKSRYDEVSFNTTGINITECSIGFTAYEYKGAEANGSVFMFGDLSEIHIEGVDWAWEPVPSGEARQHIVSNRSTTPELPSFRISGPDIWALWEFFESIIFQGEYMSGGYKSINSGLNAALGGDADVENAFKNMAQSMTDYIRSGPSSKRAVGDGIEFRNFGSINWPWLIGPAILELAALIFAVCTIMATTRKHEVPLWKSSALVLLNAEYDKNAGTINGEFEGVKELEKMAKSSKARLD</sequence>
<keyword evidence="1" id="KW-1133">Transmembrane helix</keyword>
<keyword evidence="1" id="KW-0812">Transmembrane</keyword>
<proteinExistence type="predicted"/>
<keyword evidence="3" id="KW-1185">Reference proteome</keyword>
<dbReference type="Proteomes" id="UP000245910">
    <property type="component" value="Chromosome III"/>
</dbReference>
<organism evidence="2 3">
    <name type="scientific">Fusarium venenatum</name>
    <dbReference type="NCBI Taxonomy" id="56646"/>
    <lineage>
        <taxon>Eukaryota</taxon>
        <taxon>Fungi</taxon>
        <taxon>Dikarya</taxon>
        <taxon>Ascomycota</taxon>
        <taxon>Pezizomycotina</taxon>
        <taxon>Sordariomycetes</taxon>
        <taxon>Hypocreomycetidae</taxon>
        <taxon>Hypocreales</taxon>
        <taxon>Nectriaceae</taxon>
        <taxon>Fusarium</taxon>
    </lineage>
</organism>